<gene>
    <name evidence="1" type="ORF">B4135_2964</name>
</gene>
<protein>
    <submittedName>
        <fullName evidence="1">Uncharacterized protein</fullName>
    </submittedName>
</protein>
<reference evidence="1 2" key="1">
    <citation type="submission" date="2016-01" db="EMBL/GenBank/DDBJ databases">
        <title>Draft Genome Sequences of Seven Thermophilic Sporeformers Isolated from Foods.</title>
        <authorList>
            <person name="Berendsen E.M."/>
            <person name="Wells-Bennik M.H."/>
            <person name="Krawcyk A.O."/>
            <person name="De Jong A."/>
            <person name="Holsappel S."/>
            <person name="Eijlander R.T."/>
            <person name="Kuipers O.P."/>
        </authorList>
    </citation>
    <scope>NUCLEOTIDE SEQUENCE [LARGE SCALE GENOMIC DNA]</scope>
    <source>
        <strain evidence="1 2">B4135</strain>
    </source>
</reference>
<dbReference type="STRING" id="301148.B4135_2964"/>
<accession>A0A150LLL1</accession>
<evidence type="ECO:0000313" key="2">
    <source>
        <dbReference type="Proteomes" id="UP000075683"/>
    </source>
</evidence>
<dbReference type="Proteomes" id="UP000075683">
    <property type="component" value="Unassembled WGS sequence"/>
</dbReference>
<sequence length="66" mass="7940">MPQGRDWQGLGDVLLAGPFLNRGDRERMERGCPFGWGDCFLRRMMKLLHILFFLRPLLSRRRRHWA</sequence>
<dbReference type="EMBL" id="LQYT01000083">
    <property type="protein sequence ID" value="KYD13217.1"/>
    <property type="molecule type" value="Genomic_DNA"/>
</dbReference>
<comment type="caution">
    <text evidence="1">The sequence shown here is derived from an EMBL/GenBank/DDBJ whole genome shotgun (WGS) entry which is preliminary data.</text>
</comment>
<organism evidence="1 2">
    <name type="scientific">Caldibacillus debilis</name>
    <dbReference type="NCBI Taxonomy" id="301148"/>
    <lineage>
        <taxon>Bacteria</taxon>
        <taxon>Bacillati</taxon>
        <taxon>Bacillota</taxon>
        <taxon>Bacilli</taxon>
        <taxon>Bacillales</taxon>
        <taxon>Bacillaceae</taxon>
        <taxon>Caldibacillus</taxon>
    </lineage>
</organism>
<evidence type="ECO:0000313" key="1">
    <source>
        <dbReference type="EMBL" id="KYD13217.1"/>
    </source>
</evidence>
<dbReference type="AlphaFoldDB" id="A0A150LLL1"/>
<name>A0A150LLL1_9BACI</name>
<proteinExistence type="predicted"/>